<evidence type="ECO:0000313" key="2">
    <source>
        <dbReference type="EMBL" id="MCV3269990.1"/>
    </source>
</evidence>
<dbReference type="RefSeq" id="WP_263842316.1">
    <property type="nucleotide sequence ID" value="NZ_JALIEB010000001.1"/>
</dbReference>
<dbReference type="Proteomes" id="UP001208690">
    <property type="component" value="Unassembled WGS sequence"/>
</dbReference>
<dbReference type="Gene3D" id="3.30.450.20">
    <property type="entry name" value="PAS domain"/>
    <property type="match status" value="1"/>
</dbReference>
<dbReference type="EMBL" id="JALIEB010000001">
    <property type="protein sequence ID" value="MCV3269990.1"/>
    <property type="molecule type" value="Genomic_DNA"/>
</dbReference>
<feature type="domain" description="PAS" evidence="1">
    <location>
        <begin position="150"/>
        <end position="215"/>
    </location>
</feature>
<reference evidence="2 3" key="1">
    <citation type="submission" date="2022-04" db="EMBL/GenBank/DDBJ databases">
        <title>Roseobacter sp. WL0113 is a bacterium isolated from neritic sediment.</title>
        <authorList>
            <person name="Wang L."/>
            <person name="He W."/>
            <person name="Zhang D.-F."/>
        </authorList>
    </citation>
    <scope>NUCLEOTIDE SEQUENCE [LARGE SCALE GENOMIC DNA]</scope>
    <source>
        <strain evidence="2 3">WL0113</strain>
    </source>
</reference>
<feature type="domain" description="PAS" evidence="1">
    <location>
        <begin position="389"/>
        <end position="451"/>
    </location>
</feature>
<proteinExistence type="predicted"/>
<accession>A0ABT3B8T8</accession>
<dbReference type="Pfam" id="PF12860">
    <property type="entry name" value="PAS_7"/>
    <property type="match status" value="1"/>
</dbReference>
<keyword evidence="3" id="KW-1185">Reference proteome</keyword>
<sequence length="516" mass="57505">MPIWDIAAVIAAAALSTGAALFWIVRSIQAAPPAGPGTGGESRPDGISFLFDKENLHHASETAQQLYRLVPGQDDWETWRERMLNRFPGLPERPLPNQPGDLTIAARHAEDTATLKLTSRGQFTQIHMDDDRMINAAQSQKLRALHRELADLRRASDTTPHAVWQVDTAGKVTWHNAAYEDLYTRLHNTAPQPTAPVFDVADALNEKTGRQRVSTKSAIDGKKDWYDVNAVTVGDITIFHAVDVNAVVKSEVAQRNFVQTLAKTFAQLSIGLAIFDRNGQLALFNPALIDLTDLPADFLSGRPTLLSFFDRMRENRRMPEPKNYHSWRQEISEVIAAATDGRYQETWTLETGQTYRVRGRPHPDGAIAFLIEDISAEVSLTRNFRAELELGQSLMDTFEEALVVFSSTGVLTFCNRAYRELWGLDPDNSFADVTIADSVQEWKRQCKPGARWAALTDFVRGYGERTSWDMPATLVKGPVLACTVSRIASGATVIRFISDDTEKSRSRLSGHIQRSA</sequence>
<dbReference type="SUPFAM" id="SSF55785">
    <property type="entry name" value="PYP-like sensor domain (PAS domain)"/>
    <property type="match status" value="3"/>
</dbReference>
<name>A0ABT3B8T8_9RHOB</name>
<dbReference type="SMART" id="SM00091">
    <property type="entry name" value="PAS"/>
    <property type="match status" value="3"/>
</dbReference>
<organism evidence="2 3">
    <name type="scientific">Roseobacter sinensis</name>
    <dbReference type="NCBI Taxonomy" id="2931391"/>
    <lineage>
        <taxon>Bacteria</taxon>
        <taxon>Pseudomonadati</taxon>
        <taxon>Pseudomonadota</taxon>
        <taxon>Alphaproteobacteria</taxon>
        <taxon>Rhodobacterales</taxon>
        <taxon>Roseobacteraceae</taxon>
        <taxon>Roseobacter</taxon>
    </lineage>
</organism>
<dbReference type="Pfam" id="PF13188">
    <property type="entry name" value="PAS_8"/>
    <property type="match status" value="1"/>
</dbReference>
<feature type="domain" description="PAS" evidence="1">
    <location>
        <begin position="259"/>
        <end position="330"/>
    </location>
</feature>
<gene>
    <name evidence="2" type="ORF">MUB52_00985</name>
</gene>
<evidence type="ECO:0000313" key="3">
    <source>
        <dbReference type="Proteomes" id="UP001208690"/>
    </source>
</evidence>
<dbReference type="InterPro" id="IPR035965">
    <property type="entry name" value="PAS-like_dom_sf"/>
</dbReference>
<evidence type="ECO:0000259" key="1">
    <source>
        <dbReference type="SMART" id="SM00091"/>
    </source>
</evidence>
<comment type="caution">
    <text evidence="2">The sequence shown here is derived from an EMBL/GenBank/DDBJ whole genome shotgun (WGS) entry which is preliminary data.</text>
</comment>
<dbReference type="InterPro" id="IPR000014">
    <property type="entry name" value="PAS"/>
</dbReference>
<protein>
    <submittedName>
        <fullName evidence="2">PAS-domain containing protein</fullName>
    </submittedName>
</protein>